<organism evidence="1 2">
    <name type="scientific">Candidatus Accumulibacter phosphatis</name>
    <dbReference type="NCBI Taxonomy" id="327160"/>
    <lineage>
        <taxon>Bacteria</taxon>
        <taxon>Pseudomonadati</taxon>
        <taxon>Pseudomonadota</taxon>
        <taxon>Betaproteobacteria</taxon>
        <taxon>Candidatus Accumulibacter</taxon>
    </lineage>
</organism>
<comment type="caution">
    <text evidence="1">The sequence shown here is derived from an EMBL/GenBank/DDBJ whole genome shotgun (WGS) entry which is preliminary data.</text>
</comment>
<proteinExistence type="predicted"/>
<accession>A0A5S4F6P6</accession>
<protein>
    <submittedName>
        <fullName evidence="1">Uncharacterized protein</fullName>
    </submittedName>
</protein>
<dbReference type="AlphaFoldDB" id="A0A5S4F6P6"/>
<sequence>MRPLAAVKGRHFTPGALSWAQTGRPGGELQNCCLVWCLPRLLLQSASSRRDG</sequence>
<dbReference type="EMBL" id="SWAD01000051">
    <property type="protein sequence ID" value="TMQ76423.1"/>
    <property type="molecule type" value="Genomic_DNA"/>
</dbReference>
<name>A0A5S4F6P6_9PROT</name>
<evidence type="ECO:0000313" key="1">
    <source>
        <dbReference type="EMBL" id="TMQ76423.1"/>
    </source>
</evidence>
<evidence type="ECO:0000313" key="2">
    <source>
        <dbReference type="Proteomes" id="UP000306324"/>
    </source>
</evidence>
<gene>
    <name evidence="1" type="ORF">ACCUM_4344</name>
</gene>
<keyword evidence="2" id="KW-1185">Reference proteome</keyword>
<reference evidence="1 2" key="1">
    <citation type="submission" date="2019-04" db="EMBL/GenBank/DDBJ databases">
        <title>A novel phosphate-accumulating bacterium identified in bioreactor for phosphate removal from wastewater.</title>
        <authorList>
            <person name="Kotlyarov R.Y."/>
            <person name="Beletsky A.V."/>
            <person name="Kallistova A.Y."/>
            <person name="Dorofeev A.G."/>
            <person name="Nikolaev Y.Y."/>
            <person name="Pimenov N.V."/>
            <person name="Ravin N.V."/>
            <person name="Mardanov A.V."/>
        </authorList>
    </citation>
    <scope>NUCLEOTIDE SEQUENCE [LARGE SCALE GENOMIC DNA]</scope>
    <source>
        <strain evidence="1 2">Bin19</strain>
    </source>
</reference>
<dbReference type="Proteomes" id="UP000306324">
    <property type="component" value="Unassembled WGS sequence"/>
</dbReference>